<dbReference type="Proteomes" id="UP000193978">
    <property type="component" value="Chromosome"/>
</dbReference>
<dbReference type="GO" id="GO:0005886">
    <property type="term" value="C:plasma membrane"/>
    <property type="evidence" value="ECO:0007669"/>
    <property type="project" value="UniProtKB-SubCell"/>
</dbReference>
<dbReference type="InterPro" id="IPR038766">
    <property type="entry name" value="Membrane_comp_ABC_pdt"/>
</dbReference>
<dbReference type="KEGG" id="mbry:B1812_00260"/>
<dbReference type="RefSeq" id="WP_085773401.1">
    <property type="nucleotide sequence ID" value="NZ_AP027149.1"/>
</dbReference>
<evidence type="ECO:0000256" key="1">
    <source>
        <dbReference type="ARBA" id="ARBA00004651"/>
    </source>
</evidence>
<feature type="transmembrane region" description="Helical" evidence="6">
    <location>
        <begin position="429"/>
        <end position="447"/>
    </location>
</feature>
<feature type="domain" description="ABC3 transporter permease C-terminal" evidence="7">
    <location>
        <begin position="290"/>
        <end position="401"/>
    </location>
</feature>
<feature type="domain" description="ABC3 transporter permease C-terminal" evidence="7">
    <location>
        <begin position="749"/>
        <end position="862"/>
    </location>
</feature>
<feature type="transmembrane region" description="Helical" evidence="6">
    <location>
        <begin position="378"/>
        <end position="397"/>
    </location>
</feature>
<keyword evidence="5 6" id="KW-0472">Membrane</keyword>
<feature type="transmembrane region" description="Helical" evidence="6">
    <location>
        <begin position="498"/>
        <end position="522"/>
    </location>
</feature>
<comment type="subcellular location">
    <subcellularLocation>
        <location evidence="1">Cell membrane</location>
        <topology evidence="1">Multi-pass membrane protein</topology>
    </subcellularLocation>
</comment>
<gene>
    <name evidence="8" type="ORF">B1812_00260</name>
</gene>
<evidence type="ECO:0000256" key="4">
    <source>
        <dbReference type="ARBA" id="ARBA00022989"/>
    </source>
</evidence>
<dbReference type="STRING" id="655015.B1812_00260"/>
<evidence type="ECO:0000256" key="5">
    <source>
        <dbReference type="ARBA" id="ARBA00023136"/>
    </source>
</evidence>
<feature type="transmembrane region" description="Helical" evidence="6">
    <location>
        <begin position="744"/>
        <end position="766"/>
    </location>
</feature>
<keyword evidence="2" id="KW-1003">Cell membrane</keyword>
<dbReference type="Pfam" id="PF02687">
    <property type="entry name" value="FtsX"/>
    <property type="match status" value="2"/>
</dbReference>
<keyword evidence="3 6" id="KW-0812">Transmembrane</keyword>
<dbReference type="InterPro" id="IPR003838">
    <property type="entry name" value="ABC3_permease_C"/>
</dbReference>
<organism evidence="8 9">
    <name type="scientific">Methylocystis bryophila</name>
    <dbReference type="NCBI Taxonomy" id="655015"/>
    <lineage>
        <taxon>Bacteria</taxon>
        <taxon>Pseudomonadati</taxon>
        <taxon>Pseudomonadota</taxon>
        <taxon>Alphaproteobacteria</taxon>
        <taxon>Hyphomicrobiales</taxon>
        <taxon>Methylocystaceae</taxon>
        <taxon>Methylocystis</taxon>
    </lineage>
</organism>
<evidence type="ECO:0000256" key="3">
    <source>
        <dbReference type="ARBA" id="ARBA00022692"/>
    </source>
</evidence>
<evidence type="ECO:0000256" key="2">
    <source>
        <dbReference type="ARBA" id="ARBA00022475"/>
    </source>
</evidence>
<dbReference type="AlphaFoldDB" id="A0A1W6N084"/>
<sequence>MPLENASKAILWRGKAARLPLALRYALRDLIGDPRGFGVFVACIAIGVAAISGVEGLSFSLAQGLAHEGRALLGGDVSIALAHRDFSDEQRAYFSARGHVDEIALMRGMARLDNGDPQKETPPPALVEIKAVDAAIYPPFGALETEPGMTAAAALSKEGDNFGLVADSLLMARLDAKVGDRLTIGGARFAIRAVMRAEPDKLSGGLGYGSRVLISHEALLATGLVRPGTIIRYLARLTLPGAPSDEDATRFVEAANKAFPQAGWDVRKRDAVSPQFSKNLERFTQLLTLVALTALVAGGAGVANAVQGLVQRKRQAFAVLKALGAPASRVFAIALWQVLTMATLAIVIGLAVGAVMPFAAGEALRRALELPIAIGVDYRGLAIGAFYGLLVALVFALPPLGRAHDVPVAALLRDDRDGDVSKAPLRYRLAAFVALAALGAVVFVTAADKTLAAAFVASVLGAFLLLRGVAWLVILAAKRLPRARDARLRLAQGNIARPGSLAPTLIVSVGVTVTLMVALALVEGAIHAELERSGTGAVPDFYFIDVPKEEAGAFSAFIEEQAPGSHVEHVPMMRGRIVAVKGARAETLHPGEDAAWVLEGDRGITFSAEPAEGARIIEGQWWPKDTQEKLVSMEERVAKGLGLSIGDDISVNVLGREVTAKLVNLRKVEWRSFGINFVMVFSPATFVGAPHSELFTARYPAGADSKSFDARIARESAKRYPIVAAVRVKEALEAVDKIATQLALAARAAAAIAILTAVLALGSAVAASERARIHDSVVLKTLGATRLWLVTSNAMEFLCLALAASLFALAAGAGAAYAIVEFLMKMRFVFLPGAIALTTLAALAATLLLGLAGVWRALSRKPGPELRSL</sequence>
<name>A0A1W6N084_9HYPH</name>
<dbReference type="GO" id="GO:0016740">
    <property type="term" value="F:transferase activity"/>
    <property type="evidence" value="ECO:0007669"/>
    <property type="project" value="UniProtKB-KW"/>
</dbReference>
<dbReference type="OrthoDB" id="9775544at2"/>
<dbReference type="PANTHER" id="PTHR30287">
    <property type="entry name" value="MEMBRANE COMPONENT OF PREDICTED ABC SUPERFAMILY METABOLITE UPTAKE TRANSPORTER"/>
    <property type="match status" value="1"/>
</dbReference>
<evidence type="ECO:0000313" key="8">
    <source>
        <dbReference type="EMBL" id="ARN83247.1"/>
    </source>
</evidence>
<evidence type="ECO:0000259" key="7">
    <source>
        <dbReference type="Pfam" id="PF02687"/>
    </source>
</evidence>
<feature type="transmembrane region" description="Helical" evidence="6">
    <location>
        <begin position="330"/>
        <end position="358"/>
    </location>
</feature>
<keyword evidence="8" id="KW-0808">Transferase</keyword>
<accession>A0A1W6N084</accession>
<dbReference type="EMBL" id="CP019948">
    <property type="protein sequence ID" value="ARN83247.1"/>
    <property type="molecule type" value="Genomic_DNA"/>
</dbReference>
<proteinExistence type="predicted"/>
<keyword evidence="4 6" id="KW-1133">Transmembrane helix</keyword>
<evidence type="ECO:0000313" key="9">
    <source>
        <dbReference type="Proteomes" id="UP000193978"/>
    </source>
</evidence>
<feature type="transmembrane region" description="Helical" evidence="6">
    <location>
        <begin position="453"/>
        <end position="477"/>
    </location>
</feature>
<feature type="transmembrane region" description="Helical" evidence="6">
    <location>
        <begin position="787"/>
        <end position="820"/>
    </location>
</feature>
<evidence type="ECO:0000256" key="6">
    <source>
        <dbReference type="SAM" id="Phobius"/>
    </source>
</evidence>
<reference evidence="8 9" key="1">
    <citation type="submission" date="2017-02" db="EMBL/GenBank/DDBJ databases">
        <authorList>
            <person name="Peterson S.W."/>
        </authorList>
    </citation>
    <scope>NUCLEOTIDE SEQUENCE [LARGE SCALE GENOMIC DNA]</scope>
    <source>
        <strain evidence="8 9">S285</strain>
    </source>
</reference>
<keyword evidence="9" id="KW-1185">Reference proteome</keyword>
<dbReference type="PANTHER" id="PTHR30287:SF1">
    <property type="entry name" value="INNER MEMBRANE PROTEIN"/>
    <property type="match status" value="1"/>
</dbReference>
<feature type="transmembrane region" description="Helical" evidence="6">
    <location>
        <begin position="832"/>
        <end position="858"/>
    </location>
</feature>
<protein>
    <submittedName>
        <fullName evidence="8">Glycosyl transferase family 1</fullName>
    </submittedName>
</protein>
<feature type="transmembrane region" description="Helical" evidence="6">
    <location>
        <begin position="286"/>
        <end position="310"/>
    </location>
</feature>